<dbReference type="OrthoDB" id="3560205at2759"/>
<dbReference type="AlphaFoldDB" id="A0A2J6QID0"/>
<evidence type="ECO:0000313" key="1">
    <source>
        <dbReference type="EMBL" id="PMD26015.1"/>
    </source>
</evidence>
<dbReference type="Proteomes" id="UP000235672">
    <property type="component" value="Unassembled WGS sequence"/>
</dbReference>
<reference evidence="1 2" key="1">
    <citation type="submission" date="2016-05" db="EMBL/GenBank/DDBJ databases">
        <title>A degradative enzymes factory behind the ericoid mycorrhizal symbiosis.</title>
        <authorList>
            <consortium name="DOE Joint Genome Institute"/>
            <person name="Martino E."/>
            <person name="Morin E."/>
            <person name="Grelet G."/>
            <person name="Kuo A."/>
            <person name="Kohler A."/>
            <person name="Daghino S."/>
            <person name="Barry K."/>
            <person name="Choi C."/>
            <person name="Cichocki N."/>
            <person name="Clum A."/>
            <person name="Copeland A."/>
            <person name="Hainaut M."/>
            <person name="Haridas S."/>
            <person name="Labutti K."/>
            <person name="Lindquist E."/>
            <person name="Lipzen A."/>
            <person name="Khouja H.-R."/>
            <person name="Murat C."/>
            <person name="Ohm R."/>
            <person name="Olson A."/>
            <person name="Spatafora J."/>
            <person name="Veneault-Fourrey C."/>
            <person name="Henrissat B."/>
            <person name="Grigoriev I."/>
            <person name="Martin F."/>
            <person name="Perotto S."/>
        </authorList>
    </citation>
    <scope>NUCLEOTIDE SEQUENCE [LARGE SCALE GENOMIC DNA]</scope>
    <source>
        <strain evidence="1 2">UAMH 7357</strain>
    </source>
</reference>
<organism evidence="1 2">
    <name type="scientific">Hyaloscypha hepaticicola</name>
    <dbReference type="NCBI Taxonomy" id="2082293"/>
    <lineage>
        <taxon>Eukaryota</taxon>
        <taxon>Fungi</taxon>
        <taxon>Dikarya</taxon>
        <taxon>Ascomycota</taxon>
        <taxon>Pezizomycotina</taxon>
        <taxon>Leotiomycetes</taxon>
        <taxon>Helotiales</taxon>
        <taxon>Hyaloscyphaceae</taxon>
        <taxon>Hyaloscypha</taxon>
    </lineage>
</organism>
<accession>A0A2J6QID0</accession>
<name>A0A2J6QID0_9HELO</name>
<dbReference type="EMBL" id="KZ613469">
    <property type="protein sequence ID" value="PMD26015.1"/>
    <property type="molecule type" value="Genomic_DNA"/>
</dbReference>
<gene>
    <name evidence="1" type="ORF">NA56DRAFT_745001</name>
</gene>
<sequence length="268" mass="31029">MPPVAPTQKICNLLARGAKKIIRCFQRKQPQNPPVIHPSIEELRRVAESRIETALHIDHRDPRDFAIEVQDQQQTLWPWGTGQEDYSKEAILNIMGAILAGHYKYSTGPTIRQLALHQLDKDMVSDNQSEETWQWWYQHGYMDLVLDGKKHSEEAEMLKIMINTMDLYRQHGVFQDGHYCPWKAHGADGRLLQPMKQDFASGEIRVRAAQLATTHHPFLNAKQPCPTMYNTQFSALQIPRRLSEFMEAWGMAPLIVFGYVGERNNRRK</sequence>
<evidence type="ECO:0000313" key="2">
    <source>
        <dbReference type="Proteomes" id="UP000235672"/>
    </source>
</evidence>
<protein>
    <submittedName>
        <fullName evidence="1">Uncharacterized protein</fullName>
    </submittedName>
</protein>
<keyword evidence="2" id="KW-1185">Reference proteome</keyword>
<proteinExistence type="predicted"/>